<proteinExistence type="predicted"/>
<evidence type="ECO:0000313" key="1">
    <source>
        <dbReference type="Proteomes" id="UP000887565"/>
    </source>
</evidence>
<protein>
    <submittedName>
        <fullName evidence="2">Uncharacterized protein</fullName>
    </submittedName>
</protein>
<accession>A0A915L446</accession>
<dbReference type="Proteomes" id="UP000887565">
    <property type="component" value="Unplaced"/>
</dbReference>
<dbReference type="WBParaSite" id="nRc.2.0.1.t45277-RA">
    <property type="protein sequence ID" value="nRc.2.0.1.t45277-RA"/>
    <property type="gene ID" value="nRc.2.0.1.g45277"/>
</dbReference>
<evidence type="ECO:0000313" key="2">
    <source>
        <dbReference type="WBParaSite" id="nRc.2.0.1.t45277-RA"/>
    </source>
</evidence>
<name>A0A915L446_ROMCU</name>
<dbReference type="AlphaFoldDB" id="A0A915L446"/>
<keyword evidence="1" id="KW-1185">Reference proteome</keyword>
<reference evidence="2" key="1">
    <citation type="submission" date="2022-11" db="UniProtKB">
        <authorList>
            <consortium name="WormBaseParasite"/>
        </authorList>
    </citation>
    <scope>IDENTIFICATION</scope>
</reference>
<sequence length="153" mass="17297">MVQNKVKANGGACNLTLDASHNPTSNVVGPVNLIGKTFFKQIKIYLNGNIISDSIFSGDRYPCRAYLEMELNHVCDAKLTNVTAAGYTFENDDVLDIKKKKGTLTQKQWQRWQQIFTRRGMKNEILKKHFKKKYTTVFGCRFINGSGAKTPCI</sequence>
<organism evidence="1 2">
    <name type="scientific">Romanomermis culicivorax</name>
    <name type="common">Nematode worm</name>
    <dbReference type="NCBI Taxonomy" id="13658"/>
    <lineage>
        <taxon>Eukaryota</taxon>
        <taxon>Metazoa</taxon>
        <taxon>Ecdysozoa</taxon>
        <taxon>Nematoda</taxon>
        <taxon>Enoplea</taxon>
        <taxon>Dorylaimia</taxon>
        <taxon>Mermithida</taxon>
        <taxon>Mermithoidea</taxon>
        <taxon>Mermithidae</taxon>
        <taxon>Romanomermis</taxon>
    </lineage>
</organism>